<feature type="compositionally biased region" description="Pro residues" evidence="5">
    <location>
        <begin position="61"/>
        <end position="86"/>
    </location>
</feature>
<gene>
    <name evidence="7" type="ORF">HGRIS_005137</name>
</gene>
<evidence type="ECO:0000256" key="4">
    <source>
        <dbReference type="ARBA" id="ARBA00023136"/>
    </source>
</evidence>
<evidence type="ECO:0000256" key="5">
    <source>
        <dbReference type="SAM" id="MobiDB-lite"/>
    </source>
</evidence>
<evidence type="ECO:0000313" key="7">
    <source>
        <dbReference type="EMBL" id="KAL0953978.1"/>
    </source>
</evidence>
<dbReference type="EMBL" id="JASNQZ010000008">
    <property type="protein sequence ID" value="KAL0953978.1"/>
    <property type="molecule type" value="Genomic_DNA"/>
</dbReference>
<feature type="transmembrane region" description="Helical" evidence="6">
    <location>
        <begin position="176"/>
        <end position="198"/>
    </location>
</feature>
<comment type="subcellular location">
    <subcellularLocation>
        <location evidence="1">Membrane</location>
        <topology evidence="1">Single-pass membrane protein</topology>
    </subcellularLocation>
</comment>
<keyword evidence="2 6" id="KW-0812">Transmembrane</keyword>
<feature type="compositionally biased region" description="Pro residues" evidence="5">
    <location>
        <begin position="94"/>
        <end position="112"/>
    </location>
</feature>
<feature type="region of interest" description="Disordered" evidence="5">
    <location>
        <begin position="343"/>
        <end position="370"/>
    </location>
</feature>
<organism evidence="7 8">
    <name type="scientific">Hohenbuehelia grisea</name>
    <dbReference type="NCBI Taxonomy" id="104357"/>
    <lineage>
        <taxon>Eukaryota</taxon>
        <taxon>Fungi</taxon>
        <taxon>Dikarya</taxon>
        <taxon>Basidiomycota</taxon>
        <taxon>Agaricomycotina</taxon>
        <taxon>Agaricomycetes</taxon>
        <taxon>Agaricomycetidae</taxon>
        <taxon>Agaricales</taxon>
        <taxon>Pleurotineae</taxon>
        <taxon>Pleurotaceae</taxon>
        <taxon>Hohenbuehelia</taxon>
    </lineage>
</organism>
<dbReference type="PANTHER" id="PTHR15549">
    <property type="entry name" value="PAIRED IMMUNOGLOBULIN-LIKE TYPE 2 RECEPTOR"/>
    <property type="match status" value="1"/>
</dbReference>
<proteinExistence type="predicted"/>
<keyword evidence="4 6" id="KW-0472">Membrane</keyword>
<evidence type="ECO:0000256" key="3">
    <source>
        <dbReference type="ARBA" id="ARBA00022989"/>
    </source>
</evidence>
<reference evidence="8" key="1">
    <citation type="submission" date="2024-06" db="EMBL/GenBank/DDBJ databases">
        <title>Multi-omics analyses provide insights into the biosynthesis of the anticancer antibiotic pleurotin in Hohenbuehelia grisea.</title>
        <authorList>
            <person name="Weaver J.A."/>
            <person name="Alberti F."/>
        </authorList>
    </citation>
    <scope>NUCLEOTIDE SEQUENCE [LARGE SCALE GENOMIC DNA]</scope>
    <source>
        <strain evidence="8">T-177</strain>
    </source>
</reference>
<dbReference type="Proteomes" id="UP001556367">
    <property type="component" value="Unassembled WGS sequence"/>
</dbReference>
<feature type="region of interest" description="Disordered" evidence="5">
    <location>
        <begin position="61"/>
        <end position="134"/>
    </location>
</feature>
<sequence>MLDLNHAHRRVARHVARDLKVLHPRFSPTAIFDDPLLPTLSVDINPPPILSDPIIVPPPVTTPTPVLPKPNPGLPPPPAQNPPPVSSQPSTLDPLPPSPTSNPALNPLPTPETPTSTTPLTTTTPASSFKLPTLSQDGTSFVTVSRTVAAAITGSSSSAAPTVTGEPSSRLSTGAVVGGIGAGIVGVAAVIFAIFFFLRRWRKQGAEENAFNADSFRRSAVLVDDSPRLDSYGGGSNPRPPTMIERQLNAHPTTYGAQYDYGNQTGYGATDYSQFASVAPGQVISPLPTANSADPMYASSPYAMPSYAPTSPTSPYVAPYDSAYNDHGELVSAVPLNRQQSLGSTGAQFTRKPSVKLPTSPTSSDMPMDHYPIPVNDYVDLNRSSVSPFQAAQYAEISKKLNTDVLVGAPALAPAHDQDTMHFVVDEVPPSPPAKPAASPFADPAASPAQELEVPMTAHLDDATARSRIDSMPPMLPEIRVQPRVSGYEDFPSSPLTGGFPVSPGPNQKFPSTPSPLASSFIIQAPPAAMAPPPPAYGAEEPKVPAAVPRVQHTAAGAKRPDTVYSTMYNAEDAYGGF</sequence>
<evidence type="ECO:0000256" key="1">
    <source>
        <dbReference type="ARBA" id="ARBA00004167"/>
    </source>
</evidence>
<evidence type="ECO:0000256" key="2">
    <source>
        <dbReference type="ARBA" id="ARBA00022692"/>
    </source>
</evidence>
<dbReference type="InterPro" id="IPR051694">
    <property type="entry name" value="Immunoregulatory_rcpt-like"/>
</dbReference>
<protein>
    <submittedName>
        <fullName evidence="7">Uncharacterized protein</fullName>
    </submittedName>
</protein>
<keyword evidence="3 6" id="KW-1133">Transmembrane helix</keyword>
<evidence type="ECO:0000256" key="6">
    <source>
        <dbReference type="SAM" id="Phobius"/>
    </source>
</evidence>
<name>A0ABR3JF28_9AGAR</name>
<comment type="caution">
    <text evidence="7">The sequence shown here is derived from an EMBL/GenBank/DDBJ whole genome shotgun (WGS) entry which is preliminary data.</text>
</comment>
<feature type="compositionally biased region" description="Low complexity" evidence="5">
    <location>
        <begin position="113"/>
        <end position="128"/>
    </location>
</feature>
<keyword evidence="8" id="KW-1185">Reference proteome</keyword>
<evidence type="ECO:0000313" key="8">
    <source>
        <dbReference type="Proteomes" id="UP001556367"/>
    </source>
</evidence>
<accession>A0ABR3JF28</accession>